<reference evidence="4" key="1">
    <citation type="submission" date="2020-05" db="EMBL/GenBank/DDBJ databases">
        <authorList>
            <person name="Chiriac C."/>
            <person name="Salcher M."/>
            <person name="Ghai R."/>
            <person name="Kavagutti S V."/>
        </authorList>
    </citation>
    <scope>NUCLEOTIDE SEQUENCE</scope>
</reference>
<evidence type="ECO:0000259" key="3">
    <source>
        <dbReference type="Pfam" id="PF19040"/>
    </source>
</evidence>
<feature type="transmembrane region" description="Helical" evidence="1">
    <location>
        <begin position="187"/>
        <end position="209"/>
    </location>
</feature>
<feature type="transmembrane region" description="Helical" evidence="1">
    <location>
        <begin position="314"/>
        <end position="332"/>
    </location>
</feature>
<evidence type="ECO:0000256" key="1">
    <source>
        <dbReference type="SAM" id="Phobius"/>
    </source>
</evidence>
<feature type="transmembrane region" description="Helical" evidence="1">
    <location>
        <begin position="344"/>
        <end position="365"/>
    </location>
</feature>
<feature type="transmembrane region" description="Helical" evidence="1">
    <location>
        <begin position="277"/>
        <end position="294"/>
    </location>
</feature>
<feature type="transmembrane region" description="Helical" evidence="1">
    <location>
        <begin position="247"/>
        <end position="265"/>
    </location>
</feature>
<dbReference type="PANTHER" id="PTHR23028">
    <property type="entry name" value="ACETYLTRANSFERASE"/>
    <property type="match status" value="1"/>
</dbReference>
<sequence>MKYRPEIDGLRAIAVLPVIFFHAGFSAFSGGYIGVDVFFVISGFLITSILVNDIEKQNFSLKNFYERRMRRILPALFLVSLVSVILGWLLMAPSDFAELAGSLVAVALFASNIFFWQESDYFDTAAELQPLLHTWSLAVEEQFYVFYPILLFAIWRLGQKKIILILSIILLFSLTLAQYAAGEFQSANFYLLPTRAWELMLGALTALLLRHKTANFATKTQRELASWIGLILILISIFTFNKDTPTPSLYTLIPTVGTALLIYYLDSDVLVARLLSNRIFVGIGLISYSAYLWHQPVFAFARYRTIGELSSVNYLILIGIVLLLAYLSWQLVEKPFRDRSKVKAKSNLIFSAVGSLLLVLVGISLPPVKESQDNGQKNSIYSTIKSSPKREQCHFPQTDEALTRLPCIYFANPAQVAVVGNSHAVELSYSLAKYLKPQRVGITQYTISGCKHNYRVESEIKSICGKWHEKVVTEINANSEIKSVVLSYRNDSYISDKIYQIALVNMINEFISANKEVILVLQAPSLKVKINQYLAVSETGQMSDIPGKLRSEWSAEYLSKVNFRSLLPTEVQIVDPANQFCNQDFCFVTKKGLGLYFDDHHMSLSGSDLLVEEIDQFLSKK</sequence>
<evidence type="ECO:0000313" key="4">
    <source>
        <dbReference type="EMBL" id="CAB4571016.1"/>
    </source>
</evidence>
<feature type="domain" description="Acyltransferase 3" evidence="2">
    <location>
        <begin position="5"/>
        <end position="328"/>
    </location>
</feature>
<feature type="transmembrane region" description="Helical" evidence="1">
    <location>
        <begin position="7"/>
        <end position="25"/>
    </location>
</feature>
<feature type="transmembrane region" description="Helical" evidence="1">
    <location>
        <begin position="96"/>
        <end position="116"/>
    </location>
</feature>
<evidence type="ECO:0000259" key="2">
    <source>
        <dbReference type="Pfam" id="PF01757"/>
    </source>
</evidence>
<dbReference type="InterPro" id="IPR050879">
    <property type="entry name" value="Acyltransferase_3"/>
</dbReference>
<feature type="transmembrane region" description="Helical" evidence="1">
    <location>
        <begin position="31"/>
        <end position="51"/>
    </location>
</feature>
<accession>A0A6J6E5C2</accession>
<dbReference type="InterPro" id="IPR043968">
    <property type="entry name" value="SGNH"/>
</dbReference>
<dbReference type="AlphaFoldDB" id="A0A6J6E5C2"/>
<feature type="transmembrane region" description="Helical" evidence="1">
    <location>
        <begin position="72"/>
        <end position="90"/>
    </location>
</feature>
<feature type="domain" description="SGNH" evidence="3">
    <location>
        <begin position="393"/>
        <end position="615"/>
    </location>
</feature>
<gene>
    <name evidence="4" type="ORF">UFOPK1726_00283</name>
</gene>
<dbReference type="GO" id="GO:0009103">
    <property type="term" value="P:lipopolysaccharide biosynthetic process"/>
    <property type="evidence" value="ECO:0007669"/>
    <property type="project" value="TreeGrafter"/>
</dbReference>
<dbReference type="Pfam" id="PF01757">
    <property type="entry name" value="Acyl_transf_3"/>
    <property type="match status" value="1"/>
</dbReference>
<feature type="transmembrane region" description="Helical" evidence="1">
    <location>
        <begin position="224"/>
        <end position="241"/>
    </location>
</feature>
<keyword evidence="1" id="KW-1133">Transmembrane helix</keyword>
<organism evidence="4">
    <name type="scientific">freshwater metagenome</name>
    <dbReference type="NCBI Taxonomy" id="449393"/>
    <lineage>
        <taxon>unclassified sequences</taxon>
        <taxon>metagenomes</taxon>
        <taxon>ecological metagenomes</taxon>
    </lineage>
</organism>
<dbReference type="PANTHER" id="PTHR23028:SF53">
    <property type="entry name" value="ACYL_TRANSF_3 DOMAIN-CONTAINING PROTEIN"/>
    <property type="match status" value="1"/>
</dbReference>
<dbReference type="GO" id="GO:0016747">
    <property type="term" value="F:acyltransferase activity, transferring groups other than amino-acyl groups"/>
    <property type="evidence" value="ECO:0007669"/>
    <property type="project" value="InterPro"/>
</dbReference>
<dbReference type="InterPro" id="IPR002656">
    <property type="entry name" value="Acyl_transf_3_dom"/>
</dbReference>
<proteinExistence type="predicted"/>
<dbReference type="Pfam" id="PF19040">
    <property type="entry name" value="SGNH"/>
    <property type="match status" value="1"/>
</dbReference>
<name>A0A6J6E5C2_9ZZZZ</name>
<keyword evidence="1" id="KW-0812">Transmembrane</keyword>
<keyword evidence="1" id="KW-0472">Membrane</keyword>
<dbReference type="EMBL" id="CAEZTT010000019">
    <property type="protein sequence ID" value="CAB4571016.1"/>
    <property type="molecule type" value="Genomic_DNA"/>
</dbReference>
<feature type="transmembrane region" description="Helical" evidence="1">
    <location>
        <begin position="162"/>
        <end position="181"/>
    </location>
</feature>
<protein>
    <submittedName>
        <fullName evidence="4">Unannotated protein</fullName>
    </submittedName>
</protein>
<dbReference type="GO" id="GO:0016020">
    <property type="term" value="C:membrane"/>
    <property type="evidence" value="ECO:0007669"/>
    <property type="project" value="TreeGrafter"/>
</dbReference>